<evidence type="ECO:0000313" key="2">
    <source>
        <dbReference type="Proteomes" id="UP000324800"/>
    </source>
</evidence>
<proteinExistence type="predicted"/>
<name>A0A5J4VEL4_9EUKA</name>
<reference evidence="1 2" key="1">
    <citation type="submission" date="2019-03" db="EMBL/GenBank/DDBJ databases">
        <title>Single cell metagenomics reveals metabolic interactions within the superorganism composed of flagellate Streblomastix strix and complex community of Bacteroidetes bacteria on its surface.</title>
        <authorList>
            <person name="Treitli S.C."/>
            <person name="Kolisko M."/>
            <person name="Husnik F."/>
            <person name="Keeling P."/>
            <person name="Hampl V."/>
        </authorList>
    </citation>
    <scope>NUCLEOTIDE SEQUENCE [LARGE SCALE GENOMIC DNA]</scope>
    <source>
        <strain evidence="1">ST1C</strain>
    </source>
</reference>
<comment type="caution">
    <text evidence="1">The sequence shown here is derived from an EMBL/GenBank/DDBJ whole genome shotgun (WGS) entry which is preliminary data.</text>
</comment>
<accession>A0A5J4VEL4</accession>
<sequence length="76" mass="8869">MKERVNLVIHIKQKQVEVLVDLAVNEFDGYYLFIVLVMGLEGMVDDVQLNQLYGLHDLLHDFDSYSTHQQSMQDDN</sequence>
<gene>
    <name evidence="1" type="ORF">EZS28_023494</name>
</gene>
<evidence type="ECO:0000313" key="1">
    <source>
        <dbReference type="EMBL" id="KAA6380977.1"/>
    </source>
</evidence>
<organism evidence="1 2">
    <name type="scientific">Streblomastix strix</name>
    <dbReference type="NCBI Taxonomy" id="222440"/>
    <lineage>
        <taxon>Eukaryota</taxon>
        <taxon>Metamonada</taxon>
        <taxon>Preaxostyla</taxon>
        <taxon>Oxymonadida</taxon>
        <taxon>Streblomastigidae</taxon>
        <taxon>Streblomastix</taxon>
    </lineage>
</organism>
<dbReference type="EMBL" id="SNRW01007601">
    <property type="protein sequence ID" value="KAA6380977.1"/>
    <property type="molecule type" value="Genomic_DNA"/>
</dbReference>
<dbReference type="AlphaFoldDB" id="A0A5J4VEL4"/>
<protein>
    <submittedName>
        <fullName evidence="1">Uncharacterized protein</fullName>
    </submittedName>
</protein>
<dbReference type="Proteomes" id="UP000324800">
    <property type="component" value="Unassembled WGS sequence"/>
</dbReference>